<dbReference type="Proteomes" id="UP000092124">
    <property type="component" value="Unassembled WGS sequence"/>
</dbReference>
<evidence type="ECO:0000313" key="2">
    <source>
        <dbReference type="Proteomes" id="UP000092124"/>
    </source>
</evidence>
<sequence length="40" mass="5027">MSSMPLVSWKRLRQRLKTSYCYRGFRSSSKLARNFWRKWK</sequence>
<evidence type="ECO:0000313" key="1">
    <source>
        <dbReference type="EMBL" id="OBS77793.1"/>
    </source>
</evidence>
<protein>
    <submittedName>
        <fullName evidence="1">Uncharacterized protein</fullName>
    </submittedName>
</protein>
<keyword evidence="2" id="KW-1185">Reference proteome</keyword>
<proteinExistence type="predicted"/>
<dbReference type="EMBL" id="LZPO01027911">
    <property type="protein sequence ID" value="OBS77793.1"/>
    <property type="molecule type" value="Genomic_DNA"/>
</dbReference>
<reference evidence="1 2" key="1">
    <citation type="submission" date="2016-06" db="EMBL/GenBank/DDBJ databases">
        <title>The Draft Genome Sequence and Annotation of the Desert Woodrat Neotoma lepida.</title>
        <authorList>
            <person name="Campbell M."/>
            <person name="Oakeson K.F."/>
            <person name="Yandell M."/>
            <person name="Halpert J.R."/>
            <person name="Dearing D."/>
        </authorList>
    </citation>
    <scope>NUCLEOTIDE SEQUENCE [LARGE SCALE GENOMIC DNA]</scope>
    <source>
        <strain evidence="1">417</strain>
        <tissue evidence="1">Liver</tissue>
    </source>
</reference>
<comment type="caution">
    <text evidence="1">The sequence shown here is derived from an EMBL/GenBank/DDBJ whole genome shotgun (WGS) entry which is preliminary data.</text>
</comment>
<gene>
    <name evidence="1" type="ORF">A6R68_19817</name>
</gene>
<dbReference type="AlphaFoldDB" id="A0A1A6HGV0"/>
<organism evidence="1 2">
    <name type="scientific">Neotoma lepida</name>
    <name type="common">Desert woodrat</name>
    <dbReference type="NCBI Taxonomy" id="56216"/>
    <lineage>
        <taxon>Eukaryota</taxon>
        <taxon>Metazoa</taxon>
        <taxon>Chordata</taxon>
        <taxon>Craniata</taxon>
        <taxon>Vertebrata</taxon>
        <taxon>Euteleostomi</taxon>
        <taxon>Mammalia</taxon>
        <taxon>Eutheria</taxon>
        <taxon>Euarchontoglires</taxon>
        <taxon>Glires</taxon>
        <taxon>Rodentia</taxon>
        <taxon>Myomorpha</taxon>
        <taxon>Muroidea</taxon>
        <taxon>Cricetidae</taxon>
        <taxon>Neotominae</taxon>
        <taxon>Neotoma</taxon>
    </lineage>
</organism>
<name>A0A1A6HGV0_NEOLE</name>
<accession>A0A1A6HGV0</accession>